<evidence type="ECO:0000256" key="1">
    <source>
        <dbReference type="ARBA" id="ARBA00004123"/>
    </source>
</evidence>
<evidence type="ECO:0000256" key="11">
    <source>
        <dbReference type="PROSITE-ProRule" id="PRU00723"/>
    </source>
</evidence>
<dbReference type="PANTHER" id="PTHR46297">
    <property type="entry name" value="ZINC FINGER CCCH-TYPE WITH G PATCH DOMAIN-CONTAINING PROTEIN"/>
    <property type="match status" value="1"/>
</dbReference>
<keyword evidence="5 11" id="KW-0863">Zinc-finger</keyword>
<keyword evidence="17" id="KW-1185">Reference proteome</keyword>
<dbReference type="AlphaFoldDB" id="A0A507CCW1"/>
<keyword evidence="12" id="KW-0175">Coiled coil</keyword>
<keyword evidence="7" id="KW-0805">Transcription regulation</keyword>
<protein>
    <recommendedName>
        <fullName evidence="2">Zinc finger CCCH-type with G patch domain-containing protein</fullName>
    </recommendedName>
</protein>
<evidence type="ECO:0000313" key="16">
    <source>
        <dbReference type="EMBL" id="TPX37452.1"/>
    </source>
</evidence>
<evidence type="ECO:0000256" key="6">
    <source>
        <dbReference type="ARBA" id="ARBA00022833"/>
    </source>
</evidence>
<feature type="region of interest" description="Disordered" evidence="13">
    <location>
        <begin position="210"/>
        <end position="257"/>
    </location>
</feature>
<keyword evidence="10" id="KW-0539">Nucleus</keyword>
<evidence type="ECO:0000256" key="12">
    <source>
        <dbReference type="SAM" id="Coils"/>
    </source>
</evidence>
<keyword evidence="6 11" id="KW-0862">Zinc</keyword>
<dbReference type="SMART" id="SM00443">
    <property type="entry name" value="G_patch"/>
    <property type="match status" value="1"/>
</dbReference>
<dbReference type="PANTHER" id="PTHR46297:SF1">
    <property type="entry name" value="ZINC FINGER CCCH-TYPE WITH G PATCH DOMAIN-CONTAINING PROTEIN"/>
    <property type="match status" value="1"/>
</dbReference>
<evidence type="ECO:0000256" key="13">
    <source>
        <dbReference type="SAM" id="MobiDB-lite"/>
    </source>
</evidence>
<evidence type="ECO:0000256" key="7">
    <source>
        <dbReference type="ARBA" id="ARBA00023015"/>
    </source>
</evidence>
<reference evidence="16 17" key="1">
    <citation type="journal article" date="2019" name="Sci. Rep.">
        <title>Comparative genomics of chytrid fungi reveal insights into the obligate biotrophic and pathogenic lifestyle of Synchytrium endobioticum.</title>
        <authorList>
            <person name="van de Vossenberg B.T.L.H."/>
            <person name="Warris S."/>
            <person name="Nguyen H.D.T."/>
            <person name="van Gent-Pelzer M.P.E."/>
            <person name="Joly D.L."/>
            <person name="van de Geest H.C."/>
            <person name="Bonants P.J.M."/>
            <person name="Smith D.S."/>
            <person name="Levesque C.A."/>
            <person name="van der Lee T.A.J."/>
        </authorList>
    </citation>
    <scope>NUCLEOTIDE SEQUENCE [LARGE SCALE GENOMIC DNA]</scope>
    <source>
        <strain evidence="16 17">JEL517</strain>
    </source>
</reference>
<dbReference type="GO" id="GO:0008270">
    <property type="term" value="F:zinc ion binding"/>
    <property type="evidence" value="ECO:0007669"/>
    <property type="project" value="UniProtKB-KW"/>
</dbReference>
<dbReference type="CDD" id="cd20384">
    <property type="entry name" value="Tudor_ZGPAT"/>
    <property type="match status" value="1"/>
</dbReference>
<dbReference type="PROSITE" id="PS50174">
    <property type="entry name" value="G_PATCH"/>
    <property type="match status" value="1"/>
</dbReference>
<evidence type="ECO:0000256" key="8">
    <source>
        <dbReference type="ARBA" id="ARBA00023125"/>
    </source>
</evidence>
<dbReference type="OrthoDB" id="2151338at2759"/>
<feature type="coiled-coil region" evidence="12">
    <location>
        <begin position="403"/>
        <end position="461"/>
    </location>
</feature>
<dbReference type="PROSITE" id="PS50103">
    <property type="entry name" value="ZF_C3H1"/>
    <property type="match status" value="1"/>
</dbReference>
<keyword evidence="9" id="KW-0804">Transcription</keyword>
<dbReference type="GO" id="GO:0001227">
    <property type="term" value="F:DNA-binding transcription repressor activity, RNA polymerase II-specific"/>
    <property type="evidence" value="ECO:0007669"/>
    <property type="project" value="TreeGrafter"/>
</dbReference>
<evidence type="ECO:0000256" key="5">
    <source>
        <dbReference type="ARBA" id="ARBA00022771"/>
    </source>
</evidence>
<keyword evidence="3" id="KW-0678">Repressor</keyword>
<evidence type="ECO:0000256" key="9">
    <source>
        <dbReference type="ARBA" id="ARBA00023163"/>
    </source>
</evidence>
<dbReference type="Pfam" id="PF01585">
    <property type="entry name" value="G-patch"/>
    <property type="match status" value="1"/>
</dbReference>
<feature type="compositionally biased region" description="Acidic residues" evidence="13">
    <location>
        <begin position="225"/>
        <end position="255"/>
    </location>
</feature>
<organism evidence="16 17">
    <name type="scientific">Synchytrium microbalum</name>
    <dbReference type="NCBI Taxonomy" id="1806994"/>
    <lineage>
        <taxon>Eukaryota</taxon>
        <taxon>Fungi</taxon>
        <taxon>Fungi incertae sedis</taxon>
        <taxon>Chytridiomycota</taxon>
        <taxon>Chytridiomycota incertae sedis</taxon>
        <taxon>Chytridiomycetes</taxon>
        <taxon>Synchytriales</taxon>
        <taxon>Synchytriaceae</taxon>
        <taxon>Synchytrium</taxon>
    </lineage>
</organism>
<evidence type="ECO:0000256" key="10">
    <source>
        <dbReference type="ARBA" id="ARBA00023242"/>
    </source>
</evidence>
<dbReference type="Gene3D" id="2.30.30.1190">
    <property type="match status" value="1"/>
</dbReference>
<gene>
    <name evidence="16" type="ORF">SmJEL517_g00583</name>
</gene>
<feature type="domain" description="G-patch" evidence="15">
    <location>
        <begin position="281"/>
        <end position="327"/>
    </location>
</feature>
<dbReference type="SUPFAM" id="SSF63748">
    <property type="entry name" value="Tudor/PWWP/MBT"/>
    <property type="match status" value="1"/>
</dbReference>
<evidence type="ECO:0000313" key="17">
    <source>
        <dbReference type="Proteomes" id="UP000319731"/>
    </source>
</evidence>
<dbReference type="RefSeq" id="XP_031027363.1">
    <property type="nucleotide sequence ID" value="XM_031166512.1"/>
</dbReference>
<sequence>MEELELTRSQLKELRDLVAVDPGNATDLLEAITGLEELEILQSQLIASNEASAVATSNEASNNLEGDNEHDTDNLFESGSLCCVPYQTSDKTTVLLPAIILVSEPSAVKVLISNPVDTITTPCPGFLSSTCKKSNCRQSHGLDIDSELVFDIDIVTSQAVKVEGRALCRYSDDIYYMARVLEKRSDGSYLVQYEGYTDKQVVKPDQIIPHVLDNPVNPSANDSNDGNDDKDDNASDEGLEGYEYGDESGDEESGDEATTTFARIHFATESGESLGEWEQHTKGIGSKLLAKMGYRAGMGLGRDNQGIVTPIEADIRVSKRGLGAEEIQKTKKKRKRKKKDVGNNNVGASKIKRNRKSATAIFDFLNRKLNNQQHHETIAEKQPVDSKDAKPQVSTRASINVQLLKLQEREEVIKKDLARAREALTRNKKDAVVANQYQQRIDLYETALEALGRKQRELTNKQKVDKDRAKLTIF</sequence>
<dbReference type="InterPro" id="IPR000571">
    <property type="entry name" value="Znf_CCCH"/>
</dbReference>
<dbReference type="Gene3D" id="2.30.30.140">
    <property type="match status" value="1"/>
</dbReference>
<keyword evidence="4 11" id="KW-0479">Metal-binding</keyword>
<proteinExistence type="predicted"/>
<dbReference type="GO" id="GO:0005634">
    <property type="term" value="C:nucleus"/>
    <property type="evidence" value="ECO:0007669"/>
    <property type="project" value="UniProtKB-SubCell"/>
</dbReference>
<accession>A0A507CCW1</accession>
<feature type="compositionally biased region" description="Basic residues" evidence="13">
    <location>
        <begin position="330"/>
        <end position="339"/>
    </location>
</feature>
<comment type="caution">
    <text evidence="16">The sequence shown here is derived from an EMBL/GenBank/DDBJ whole genome shotgun (WGS) entry which is preliminary data.</text>
</comment>
<evidence type="ECO:0000256" key="3">
    <source>
        <dbReference type="ARBA" id="ARBA00022491"/>
    </source>
</evidence>
<feature type="domain" description="C3H1-type" evidence="14">
    <location>
        <begin position="117"/>
        <end position="143"/>
    </location>
</feature>
<evidence type="ECO:0000256" key="4">
    <source>
        <dbReference type="ARBA" id="ARBA00022723"/>
    </source>
</evidence>
<evidence type="ECO:0000259" key="14">
    <source>
        <dbReference type="PROSITE" id="PS50103"/>
    </source>
</evidence>
<dbReference type="GeneID" id="42001809"/>
<feature type="zinc finger region" description="C3H1-type" evidence="11">
    <location>
        <begin position="117"/>
        <end position="143"/>
    </location>
</feature>
<feature type="region of interest" description="Disordered" evidence="13">
    <location>
        <begin position="326"/>
        <end position="347"/>
    </location>
</feature>
<dbReference type="InterPro" id="IPR000467">
    <property type="entry name" value="G_patch_dom"/>
</dbReference>
<name>A0A507CCW1_9FUNG</name>
<dbReference type="GO" id="GO:0000978">
    <property type="term" value="F:RNA polymerase II cis-regulatory region sequence-specific DNA binding"/>
    <property type="evidence" value="ECO:0007669"/>
    <property type="project" value="TreeGrafter"/>
</dbReference>
<comment type="subcellular location">
    <subcellularLocation>
        <location evidence="1">Nucleus</location>
    </subcellularLocation>
</comment>
<dbReference type="STRING" id="1806994.A0A507CCW1"/>
<evidence type="ECO:0000259" key="15">
    <source>
        <dbReference type="PROSITE" id="PS50174"/>
    </source>
</evidence>
<dbReference type="EMBL" id="QEAO01000002">
    <property type="protein sequence ID" value="TPX37452.1"/>
    <property type="molecule type" value="Genomic_DNA"/>
</dbReference>
<dbReference type="Proteomes" id="UP000319731">
    <property type="component" value="Unassembled WGS sequence"/>
</dbReference>
<evidence type="ECO:0000256" key="2">
    <source>
        <dbReference type="ARBA" id="ARBA00022414"/>
    </source>
</evidence>
<keyword evidence="8" id="KW-0238">DNA-binding</keyword>